<keyword evidence="1" id="KW-1133">Transmembrane helix</keyword>
<gene>
    <name evidence="2" type="ordered locus">ASAC_0863</name>
</gene>
<keyword evidence="1" id="KW-0472">Membrane</keyword>
<dbReference type="HOGENOM" id="CLU_942587_0_0_2"/>
<feature type="transmembrane region" description="Helical" evidence="1">
    <location>
        <begin position="231"/>
        <end position="252"/>
    </location>
</feature>
<dbReference type="InParanoid" id="D9Q1T1"/>
<name>D9Q1T1_ACIS3</name>
<dbReference type="EMBL" id="CP001742">
    <property type="protein sequence ID" value="ADL19269.1"/>
    <property type="molecule type" value="Genomic_DNA"/>
</dbReference>
<dbReference type="STRING" id="666510.ASAC_0863"/>
<feature type="transmembrane region" description="Helical" evidence="1">
    <location>
        <begin position="153"/>
        <end position="176"/>
    </location>
</feature>
<protein>
    <recommendedName>
        <fullName evidence="4">Nickel/cobalt efflux system</fullName>
    </recommendedName>
</protein>
<dbReference type="GeneID" id="9499098"/>
<evidence type="ECO:0000256" key="1">
    <source>
        <dbReference type="SAM" id="Phobius"/>
    </source>
</evidence>
<dbReference type="RefSeq" id="WP_013266781.1">
    <property type="nucleotide sequence ID" value="NC_014374.1"/>
</dbReference>
<feature type="transmembrane region" description="Helical" evidence="1">
    <location>
        <begin position="272"/>
        <end position="292"/>
    </location>
</feature>
<proteinExistence type="predicted"/>
<feature type="transmembrane region" description="Helical" evidence="1">
    <location>
        <begin position="16"/>
        <end position="35"/>
    </location>
</feature>
<feature type="transmembrane region" description="Helical" evidence="1">
    <location>
        <begin position="188"/>
        <end position="210"/>
    </location>
</feature>
<keyword evidence="3" id="KW-1185">Reference proteome</keyword>
<evidence type="ECO:0008006" key="4">
    <source>
        <dbReference type="Google" id="ProtNLM"/>
    </source>
</evidence>
<feature type="transmembrane region" description="Helical" evidence="1">
    <location>
        <begin position="95"/>
        <end position="113"/>
    </location>
</feature>
<feature type="transmembrane region" description="Helical" evidence="1">
    <location>
        <begin position="62"/>
        <end position="89"/>
    </location>
</feature>
<reference evidence="2 3" key="1">
    <citation type="journal article" date="2010" name="Appl. Environ. Microbiol.">
        <title>The genome sequence of the crenarchaeon Acidilobus saccharovorans supports a new order, Acidilobales, and suggests an important ecological role in terrestrial acidic hot springs.</title>
        <authorList>
            <person name="Mardanov A.V."/>
            <person name="Svetlitchnyi V.A."/>
            <person name="Beletsky A.V."/>
            <person name="Prokofeva M.I."/>
            <person name="Bonch-Osmolovskaya E.A."/>
            <person name="Ravin N.V."/>
            <person name="Skryabin K.G."/>
        </authorList>
    </citation>
    <scope>NUCLEOTIDE SEQUENCE [LARGE SCALE GENOMIC DNA]</scope>
    <source>
        <strain evidence="3">DSM 16705 / JCM 18335 / VKM B-2471 / 345-15</strain>
    </source>
</reference>
<dbReference type="AlphaFoldDB" id="D9Q1T1"/>
<dbReference type="Proteomes" id="UP000000346">
    <property type="component" value="Chromosome"/>
</dbReference>
<organism evidence="2 3">
    <name type="scientific">Acidilobus saccharovorans (strain DSM 16705 / JCM 18335 / VKM B-2471 / 345-15)</name>
    <dbReference type="NCBI Taxonomy" id="666510"/>
    <lineage>
        <taxon>Archaea</taxon>
        <taxon>Thermoproteota</taxon>
        <taxon>Thermoprotei</taxon>
        <taxon>Acidilobales</taxon>
        <taxon>Acidilobaceae</taxon>
        <taxon>Acidilobus</taxon>
    </lineage>
</organism>
<evidence type="ECO:0000313" key="2">
    <source>
        <dbReference type="EMBL" id="ADL19269.1"/>
    </source>
</evidence>
<accession>D9Q1T1</accession>
<dbReference type="KEGG" id="asc:ASAC_0863"/>
<keyword evidence="1" id="KW-0812">Transmembrane</keyword>
<sequence>MSAWGWVEWLLNPPQGLSLGMILLISYVLGLLHGATPDEHTWPITFSYAVGKYSTKGGMKAGFLFSLGFTLQRALLTTLGFLGLAYFYQKYNLDGPVYVVVGIVMAIAGSYILKGKYLHLELDRLLGSRTHGRAAERKNIYEQLRDVPLKMTIVHGLIAGFGFGAYASVITFILAPRVGSLLYAPLPGAMFGLGTMTMQIIFGAAFANLARLKGLGEEGVKRLGAATAGRTLYYGGLAFVVIGLLIVLFPTIDYLALSTGVPIPNLDAVDVGLILVLTVVGGIGIGSMIKAYRELNSISSATRARS</sequence>
<dbReference type="OrthoDB" id="56710at2157"/>
<evidence type="ECO:0000313" key="3">
    <source>
        <dbReference type="Proteomes" id="UP000000346"/>
    </source>
</evidence>
<dbReference type="eggNOG" id="arCOG06008">
    <property type="taxonomic scope" value="Archaea"/>
</dbReference>